<dbReference type="Gene3D" id="1.20.120.450">
    <property type="entry name" value="dinb family like domain"/>
    <property type="match status" value="1"/>
</dbReference>
<reference evidence="2 3" key="1">
    <citation type="submission" date="2016-10" db="EMBL/GenBank/DDBJ databases">
        <authorList>
            <person name="de Groot N.N."/>
        </authorList>
    </citation>
    <scope>NUCLEOTIDE SEQUENCE [LARGE SCALE GENOMIC DNA]</scope>
    <source>
        <strain evidence="2 3">DSM 45317</strain>
    </source>
</reference>
<proteinExistence type="predicted"/>
<dbReference type="SUPFAM" id="SSF109854">
    <property type="entry name" value="DinB/YfiT-like putative metalloenzymes"/>
    <property type="match status" value="1"/>
</dbReference>
<dbReference type="GO" id="GO:0046872">
    <property type="term" value="F:metal ion binding"/>
    <property type="evidence" value="ECO:0007669"/>
    <property type="project" value="InterPro"/>
</dbReference>
<evidence type="ECO:0000313" key="3">
    <source>
        <dbReference type="Proteomes" id="UP000199152"/>
    </source>
</evidence>
<dbReference type="EMBL" id="FOSW01000015">
    <property type="protein sequence ID" value="SFL67282.1"/>
    <property type="molecule type" value="Genomic_DNA"/>
</dbReference>
<dbReference type="InterPro" id="IPR024344">
    <property type="entry name" value="MDMPI_metal-binding"/>
</dbReference>
<dbReference type="NCBIfam" id="TIGR03086">
    <property type="entry name" value="TIGR03086 family metal-binding protein"/>
    <property type="match status" value="1"/>
</dbReference>
<dbReference type="Proteomes" id="UP000199152">
    <property type="component" value="Unassembled WGS sequence"/>
</dbReference>
<dbReference type="InterPro" id="IPR017517">
    <property type="entry name" value="Maleyloyr_isom"/>
</dbReference>
<dbReference type="InterPro" id="IPR034660">
    <property type="entry name" value="DinB/YfiT-like"/>
</dbReference>
<dbReference type="InParanoid" id="A0A1I4JL36"/>
<feature type="domain" description="Mycothiol-dependent maleylpyruvate isomerase metal-binding" evidence="1">
    <location>
        <begin position="60"/>
        <end position="160"/>
    </location>
</feature>
<name>A0A1I4JL36_9ACTN</name>
<dbReference type="Pfam" id="PF11716">
    <property type="entry name" value="MDMPI_N"/>
    <property type="match status" value="1"/>
</dbReference>
<accession>A0A1I4JL36</accession>
<dbReference type="NCBIfam" id="TIGR03083">
    <property type="entry name" value="maleylpyruvate isomerase family mycothiol-dependent enzyme"/>
    <property type="match status" value="1"/>
</dbReference>
<dbReference type="AlphaFoldDB" id="A0A1I4JL36"/>
<organism evidence="2 3">
    <name type="scientific">Geodermatophilus ruber</name>
    <dbReference type="NCBI Taxonomy" id="504800"/>
    <lineage>
        <taxon>Bacteria</taxon>
        <taxon>Bacillati</taxon>
        <taxon>Actinomycetota</taxon>
        <taxon>Actinomycetes</taxon>
        <taxon>Geodermatophilales</taxon>
        <taxon>Geodermatophilaceae</taxon>
        <taxon>Geodermatophilus</taxon>
    </lineage>
</organism>
<keyword evidence="3" id="KW-1185">Reference proteome</keyword>
<dbReference type="STRING" id="504800.SAMN04488085_11547"/>
<gene>
    <name evidence="2" type="ORF">SAMN04488085_11547</name>
</gene>
<evidence type="ECO:0000313" key="2">
    <source>
        <dbReference type="EMBL" id="SFL67282.1"/>
    </source>
</evidence>
<dbReference type="InterPro" id="IPR017520">
    <property type="entry name" value="CHP03086"/>
</dbReference>
<evidence type="ECO:0000259" key="1">
    <source>
        <dbReference type="Pfam" id="PF11716"/>
    </source>
</evidence>
<sequence length="217" mass="22868">MSPEGPGRSPQGAARALALSTGAMPEFAPRELLELFQRAQASFTDRVDAVEPGQWDDEALPGWTVADLVAHLVSEALWVAPLMAGEPADLVDGRFPDATADLLGDDPLTGWETAADAALAAFAEEKALLRTIHLSRGPTPAAEYIEEMTADLTVHSWDLARATGGDTDLDPVLVTAALIVAERLPDGGVPGLFAPPLDTPAAVSPQTRLLARFGRRS</sequence>
<protein>
    <submittedName>
        <fullName evidence="2">TIGR03086 family protein</fullName>
    </submittedName>
</protein>